<dbReference type="AntiFam" id="ANF00009">
    <property type="entry name" value="Shadow ORF (opposite transposase protein)"/>
</dbReference>
<organism evidence="1">
    <name type="scientific">Corynebacterium glutamicum</name>
    <name type="common">Brevibacterium saccharolyticum</name>
    <dbReference type="NCBI Taxonomy" id="1718"/>
    <lineage>
        <taxon>Bacteria</taxon>
        <taxon>Bacillati</taxon>
        <taxon>Actinomycetota</taxon>
        <taxon>Actinomycetes</taxon>
        <taxon>Mycobacteriales</taxon>
        <taxon>Corynebacteriaceae</taxon>
        <taxon>Corynebacterium</taxon>
    </lineage>
</organism>
<accession>Q46070</accession>
<dbReference type="PIR" id="S60891">
    <property type="entry name" value="S60891"/>
</dbReference>
<reference evidence="1" key="1">
    <citation type="submission" date="1992-11" db="EMBL/GenBank/DDBJ databases">
        <authorList>
            <person name="Bonamy C.A.M."/>
        </authorList>
    </citation>
    <scope>NUCLEOTIDE SEQUENCE</scope>
    <source>
        <strain evidence="1">Bl15</strain>
    </source>
</reference>
<proteinExistence type="predicted"/>
<name>Q46070_CORGT</name>
<protein>
    <submittedName>
        <fullName evidence="1">IS3 related insertion element</fullName>
    </submittedName>
</protein>
<dbReference type="AlphaFoldDB" id="Q46070"/>
<evidence type="ECO:0000313" key="1">
    <source>
        <dbReference type="EMBL" id="CAA48851.1"/>
    </source>
</evidence>
<sequence length="169" mass="18648">MRSVNTSVIRVKDRPRQASALALSHQQRVLHQGGTHVICDRKAHQPAGIAVNDRSQVHIRPISNRQVRDVPDVHLIWLISGELPADKVRKHCLGFIRHSGGDLAFLCVAKQLQRAHHPSDPLVIYGVMIHLVFEFSGDPLGPITTIFGGEDSLDSSPEDRVGHEAFPAC</sequence>
<reference evidence="1" key="2">
    <citation type="journal article" date="1994" name="Mol. Microbiol.">
        <title>Identification of IS1206, a Corynebacterium glutamicum IS3-related insertion sequence and phylogenetic analysis.</title>
        <authorList>
            <person name="Bonamy C."/>
            <person name="Labarre J."/>
            <person name="Reyes O."/>
            <person name="Leblon G."/>
        </authorList>
    </citation>
    <scope>NUCLEOTIDE SEQUENCE</scope>
    <source>
        <strain evidence="1">Bl15</strain>
    </source>
</reference>
<dbReference type="EMBL" id="X69104">
    <property type="protein sequence ID" value="CAA48851.1"/>
    <property type="molecule type" value="Genomic_DNA"/>
</dbReference>